<dbReference type="InterPro" id="IPR036116">
    <property type="entry name" value="FN3_sf"/>
</dbReference>
<dbReference type="PANTHER" id="PTHR23037">
    <property type="entry name" value="CYTOKINE RECEPTOR"/>
    <property type="match status" value="1"/>
</dbReference>
<dbReference type="Gene3D" id="2.60.40.10">
    <property type="entry name" value="Immunoglobulins"/>
    <property type="match status" value="2"/>
</dbReference>
<dbReference type="Pfam" id="PF21605">
    <property type="entry name" value="CRLF2-like_D2"/>
    <property type="match status" value="1"/>
</dbReference>
<dbReference type="Pfam" id="PF21604">
    <property type="entry name" value="CRLF2_D1"/>
    <property type="match status" value="1"/>
</dbReference>
<organism evidence="12 13">
    <name type="scientific">Naja naja</name>
    <name type="common">Indian cobra</name>
    <dbReference type="NCBI Taxonomy" id="35670"/>
    <lineage>
        <taxon>Eukaryota</taxon>
        <taxon>Metazoa</taxon>
        <taxon>Chordata</taxon>
        <taxon>Craniata</taxon>
        <taxon>Vertebrata</taxon>
        <taxon>Euteleostomi</taxon>
        <taxon>Lepidosauria</taxon>
        <taxon>Squamata</taxon>
        <taxon>Bifurcata</taxon>
        <taxon>Unidentata</taxon>
        <taxon>Episquamata</taxon>
        <taxon>Toxicofera</taxon>
        <taxon>Serpentes</taxon>
        <taxon>Colubroidea</taxon>
        <taxon>Elapidae</taxon>
        <taxon>Elapinae</taxon>
        <taxon>Naja</taxon>
    </lineage>
</organism>
<dbReference type="SUPFAM" id="SSF49265">
    <property type="entry name" value="Fibronectin type III"/>
    <property type="match status" value="2"/>
</dbReference>
<evidence type="ECO:0000256" key="2">
    <source>
        <dbReference type="ARBA" id="ARBA00008159"/>
    </source>
</evidence>
<keyword evidence="8" id="KW-0325">Glycoprotein</keyword>
<dbReference type="PANTHER" id="PTHR23037:SF47">
    <property type="entry name" value="INTERLEUKIN 2 RECEPTOR SUBUNIT GAMMA"/>
    <property type="match status" value="1"/>
</dbReference>
<evidence type="ECO:0000256" key="8">
    <source>
        <dbReference type="ARBA" id="ARBA00023180"/>
    </source>
</evidence>
<dbReference type="InterPro" id="IPR003961">
    <property type="entry name" value="FN3_dom"/>
</dbReference>
<comment type="subcellular location">
    <subcellularLocation>
        <location evidence="1">Membrane</location>
        <topology evidence="1">Single-pass type I membrane protein</topology>
    </subcellularLocation>
</comment>
<evidence type="ECO:0000313" key="13">
    <source>
        <dbReference type="Proteomes" id="UP000694559"/>
    </source>
</evidence>
<accession>A0A8C6XM78</accession>
<evidence type="ECO:0000256" key="6">
    <source>
        <dbReference type="ARBA" id="ARBA00023136"/>
    </source>
</evidence>
<keyword evidence="5 10" id="KW-1133">Transmembrane helix</keyword>
<evidence type="ECO:0000313" key="12">
    <source>
        <dbReference type="Ensembl" id="ENSNNAP00000015668.1"/>
    </source>
</evidence>
<dbReference type="OrthoDB" id="8942047at2759"/>
<feature type="transmembrane region" description="Helical" evidence="10">
    <location>
        <begin position="355"/>
        <end position="373"/>
    </location>
</feature>
<dbReference type="Proteomes" id="UP000694559">
    <property type="component" value="Unplaced"/>
</dbReference>
<evidence type="ECO:0000256" key="7">
    <source>
        <dbReference type="ARBA" id="ARBA00023170"/>
    </source>
</evidence>
<name>A0A8C6XM78_NAJNA</name>
<evidence type="ECO:0000256" key="5">
    <source>
        <dbReference type="ARBA" id="ARBA00022989"/>
    </source>
</evidence>
<feature type="region of interest" description="Disordered" evidence="9">
    <location>
        <begin position="441"/>
        <end position="468"/>
    </location>
</feature>
<reference evidence="12" key="1">
    <citation type="submission" date="2025-08" db="UniProtKB">
        <authorList>
            <consortium name="Ensembl"/>
        </authorList>
    </citation>
    <scope>IDENTIFICATION</scope>
</reference>
<dbReference type="InterPro" id="IPR013783">
    <property type="entry name" value="Ig-like_fold"/>
</dbReference>
<feature type="compositionally biased region" description="Pro residues" evidence="9">
    <location>
        <begin position="452"/>
        <end position="468"/>
    </location>
</feature>
<keyword evidence="13" id="KW-1185">Reference proteome</keyword>
<evidence type="ECO:0000256" key="10">
    <source>
        <dbReference type="SAM" id="Phobius"/>
    </source>
</evidence>
<keyword evidence="3 10" id="KW-0812">Transmembrane</keyword>
<dbReference type="GO" id="GO:0004896">
    <property type="term" value="F:cytokine receptor activity"/>
    <property type="evidence" value="ECO:0007669"/>
    <property type="project" value="TreeGrafter"/>
</dbReference>
<dbReference type="InterPro" id="IPR048648">
    <property type="entry name" value="CRLF2-like_D2"/>
</dbReference>
<evidence type="ECO:0000259" key="11">
    <source>
        <dbReference type="PROSITE" id="PS50853"/>
    </source>
</evidence>
<comment type="similarity">
    <text evidence="2">Belongs to the type I cytokine receptor family. Type 5 subfamily.</text>
</comment>
<protein>
    <recommendedName>
        <fullName evidence="11">Fibronectin type-III domain-containing protein</fullName>
    </recommendedName>
</protein>
<evidence type="ECO:0000256" key="4">
    <source>
        <dbReference type="ARBA" id="ARBA00022729"/>
    </source>
</evidence>
<dbReference type="OMA" id="TAGCWLQ"/>
<keyword evidence="4" id="KW-0732">Signal</keyword>
<evidence type="ECO:0000256" key="9">
    <source>
        <dbReference type="SAM" id="MobiDB-lite"/>
    </source>
</evidence>
<evidence type="ECO:0000256" key="3">
    <source>
        <dbReference type="ARBA" id="ARBA00022692"/>
    </source>
</evidence>
<proteinExistence type="inferred from homology"/>
<dbReference type="AlphaFoldDB" id="A0A8C6XM78"/>
<sequence length="468" mass="52336">MGNDGAGGVLQEEPPRRWPCCGWTMGEGCPMPLPRLAREGPRRVSCSGGWLLLCLLVWGRGLPKASAASGNPLGPSASPEFHATNVPQEMGSRGSDAFYPQIVSSRIEAPLNKQHWSSSSFLRPRMRVLDHPGTLLGLLLLLVAPGKPTTGSPQAKVDCICHNEDYVVCDWGSRQRPDRNYSFYFWYENDSKPSECKDYMQKDRLNVACQFSNCTLFMYLNMFLNDSQGQSVVPEALLLNNRVRAGKPFNLTFHNLSNHQLLLTWDTPYNIPNCLQHSVRYKSNKDTEFMEHSTVNSMKFNIPSVDPEKRYVFYVKSKLHIRCATTDLWSEESSPAFWGKEAVTSPLLSSPIKSIMIPLASCLFLMLMLVALLRMEKVWVVLMPRIPNPSRNFEELFTAYQGNFSEWAGVSKYMVESFKPNYYENICAITELLPSGGYLSASSETTAKSGGPPDPPPKASPDPAVLPT</sequence>
<reference evidence="12" key="2">
    <citation type="submission" date="2025-09" db="UniProtKB">
        <authorList>
            <consortium name="Ensembl"/>
        </authorList>
    </citation>
    <scope>IDENTIFICATION</scope>
</reference>
<dbReference type="GO" id="GO:0009897">
    <property type="term" value="C:external side of plasma membrane"/>
    <property type="evidence" value="ECO:0007669"/>
    <property type="project" value="TreeGrafter"/>
</dbReference>
<dbReference type="GeneTree" id="ENSGT00940000164309"/>
<evidence type="ECO:0000256" key="1">
    <source>
        <dbReference type="ARBA" id="ARBA00004479"/>
    </source>
</evidence>
<keyword evidence="7" id="KW-0675">Receptor</keyword>
<feature type="domain" description="Fibronectin type-III" evidence="11">
    <location>
        <begin position="247"/>
        <end position="347"/>
    </location>
</feature>
<dbReference type="PROSITE" id="PS50853">
    <property type="entry name" value="FN3"/>
    <property type="match status" value="1"/>
</dbReference>
<keyword evidence="6 10" id="KW-0472">Membrane</keyword>
<dbReference type="CDD" id="cd00063">
    <property type="entry name" value="FN3"/>
    <property type="match status" value="1"/>
</dbReference>
<dbReference type="Ensembl" id="ENSNNAT00000016434.1">
    <property type="protein sequence ID" value="ENSNNAP00000015668.1"/>
    <property type="gene ID" value="ENSNNAG00000010577.1"/>
</dbReference>
<dbReference type="InterPro" id="IPR048651">
    <property type="entry name" value="CRLF2-like_D1"/>
</dbReference>